<organism evidence="1 2">
    <name type="scientific">Opacimonas viscosa</name>
    <dbReference type="NCBI Taxonomy" id="2961944"/>
    <lineage>
        <taxon>Bacteria</taxon>
        <taxon>Pseudomonadati</taxon>
        <taxon>Pseudomonadota</taxon>
        <taxon>Gammaproteobacteria</taxon>
        <taxon>Alteromonadales</taxon>
        <taxon>Alteromonadaceae</taxon>
        <taxon>Opacimonas</taxon>
    </lineage>
</organism>
<dbReference type="RefSeq" id="WP_254098147.1">
    <property type="nucleotide sequence ID" value="NZ_JANATA010000001.1"/>
</dbReference>
<dbReference type="Proteomes" id="UP001165413">
    <property type="component" value="Unassembled WGS sequence"/>
</dbReference>
<keyword evidence="2" id="KW-1185">Reference proteome</keyword>
<gene>
    <name evidence="1" type="ORF">NLF92_01530</name>
</gene>
<sequence length="172" mass="19980">MPNETKLKGFYSTTSHSVFFEFYCPNTFYKTTVQLPKSQTPDTLFGLLSSTRPGFSIQGALSDMELKHNIKIINQMTLIEEATSFAFMHFYQHCVINYVFYKTHHTYETPLLLNNFTEHMVEGCLVVNVSDVEKSITQMDFQEIFERACSIFHETGKFIINHAQLTNSYKEK</sequence>
<name>A0AA41X182_9ALTE</name>
<comment type="caution">
    <text evidence="1">The sequence shown here is derived from an EMBL/GenBank/DDBJ whole genome shotgun (WGS) entry which is preliminary data.</text>
</comment>
<protein>
    <submittedName>
        <fullName evidence="1">Uncharacterized protein</fullName>
    </submittedName>
</protein>
<dbReference type="AlphaFoldDB" id="A0AA41X182"/>
<proteinExistence type="predicted"/>
<accession>A0AA41X182</accession>
<evidence type="ECO:0000313" key="1">
    <source>
        <dbReference type="EMBL" id="MCP3427626.1"/>
    </source>
</evidence>
<reference evidence="1" key="1">
    <citation type="submission" date="2022-07" db="EMBL/GenBank/DDBJ databases">
        <title>Characterization of the Novel Bacterium Alteromonas immobilis LMIT006 and Alteromonas gregis LMIT007.</title>
        <authorList>
            <person name="Lin X."/>
        </authorList>
    </citation>
    <scope>NUCLEOTIDE SEQUENCE</scope>
    <source>
        <strain evidence="1">LMIT007</strain>
    </source>
</reference>
<evidence type="ECO:0000313" key="2">
    <source>
        <dbReference type="Proteomes" id="UP001165413"/>
    </source>
</evidence>
<dbReference type="EMBL" id="JANATA010000001">
    <property type="protein sequence ID" value="MCP3427626.1"/>
    <property type="molecule type" value="Genomic_DNA"/>
</dbReference>